<keyword evidence="2" id="KW-1185">Reference proteome</keyword>
<dbReference type="AlphaFoldDB" id="A0AA88PYB9"/>
<protein>
    <submittedName>
        <fullName evidence="1">Uncharacterized protein</fullName>
    </submittedName>
</protein>
<name>A0AA88PYB9_9TELE</name>
<proteinExistence type="predicted"/>
<accession>A0AA88PYB9</accession>
<sequence length="123" mass="13288">MSEGNQALLITCRGLGPVSRNAGDDVSWNVEHCVKGTPHTQSKVASALAPLMKGDNRNVVQIWSIVKGTCYLTCWPKRDEEPSADHAFYRGTSISVFCRGTSISAFTTGRLCSCLNVLLGLLT</sequence>
<evidence type="ECO:0000313" key="1">
    <source>
        <dbReference type="EMBL" id="KAK2898375.1"/>
    </source>
</evidence>
<comment type="caution">
    <text evidence="1">The sequence shown here is derived from an EMBL/GenBank/DDBJ whole genome shotgun (WGS) entry which is preliminary data.</text>
</comment>
<dbReference type="Proteomes" id="UP001187343">
    <property type="component" value="Unassembled WGS sequence"/>
</dbReference>
<reference evidence="1" key="1">
    <citation type="submission" date="2023-08" db="EMBL/GenBank/DDBJ databases">
        <title>Chromosome-level Genome Assembly of mud carp (Cirrhinus molitorella).</title>
        <authorList>
            <person name="Liu H."/>
        </authorList>
    </citation>
    <scope>NUCLEOTIDE SEQUENCE</scope>
    <source>
        <strain evidence="1">Prfri</strain>
        <tissue evidence="1">Muscle</tissue>
    </source>
</reference>
<evidence type="ECO:0000313" key="2">
    <source>
        <dbReference type="Proteomes" id="UP001187343"/>
    </source>
</evidence>
<gene>
    <name evidence="1" type="ORF">Q8A67_009793</name>
</gene>
<organism evidence="1 2">
    <name type="scientific">Cirrhinus molitorella</name>
    <name type="common">mud carp</name>
    <dbReference type="NCBI Taxonomy" id="172907"/>
    <lineage>
        <taxon>Eukaryota</taxon>
        <taxon>Metazoa</taxon>
        <taxon>Chordata</taxon>
        <taxon>Craniata</taxon>
        <taxon>Vertebrata</taxon>
        <taxon>Euteleostomi</taxon>
        <taxon>Actinopterygii</taxon>
        <taxon>Neopterygii</taxon>
        <taxon>Teleostei</taxon>
        <taxon>Ostariophysi</taxon>
        <taxon>Cypriniformes</taxon>
        <taxon>Cyprinidae</taxon>
        <taxon>Labeoninae</taxon>
        <taxon>Labeonini</taxon>
        <taxon>Cirrhinus</taxon>
    </lineage>
</organism>
<dbReference type="EMBL" id="JAUYZG010000009">
    <property type="protein sequence ID" value="KAK2898375.1"/>
    <property type="molecule type" value="Genomic_DNA"/>
</dbReference>